<dbReference type="PROSITE" id="PS00893">
    <property type="entry name" value="NUDIX_BOX"/>
    <property type="match status" value="1"/>
</dbReference>
<feature type="domain" description="Nudix hydrolase" evidence="2">
    <location>
        <begin position="17"/>
        <end position="144"/>
    </location>
</feature>
<evidence type="ECO:0000313" key="3">
    <source>
        <dbReference type="EMBL" id="OJD77782.1"/>
    </source>
</evidence>
<dbReference type="InterPro" id="IPR015797">
    <property type="entry name" value="NUDIX_hydrolase-like_dom_sf"/>
</dbReference>
<dbReference type="Proteomes" id="UP000182788">
    <property type="component" value="Unassembled WGS sequence"/>
</dbReference>
<dbReference type="PANTHER" id="PTHR21340">
    <property type="entry name" value="DIADENOSINE 5,5-P1,P4-TETRAPHOSPHATE PYROPHOSPHOHYDROLASE MUTT"/>
    <property type="match status" value="1"/>
</dbReference>
<dbReference type="GO" id="GO:0006754">
    <property type="term" value="P:ATP biosynthetic process"/>
    <property type="evidence" value="ECO:0007669"/>
    <property type="project" value="TreeGrafter"/>
</dbReference>
<dbReference type="PANTHER" id="PTHR21340:SF0">
    <property type="entry name" value="BIS(5'-NUCLEOSYL)-TETRAPHOSPHATASE [ASYMMETRICAL]"/>
    <property type="match status" value="1"/>
</dbReference>
<dbReference type="InterPro" id="IPR051325">
    <property type="entry name" value="Nudix_hydrolase_domain"/>
</dbReference>
<dbReference type="CDD" id="cd04684">
    <property type="entry name" value="NUDIX_Hydrolase"/>
    <property type="match status" value="1"/>
</dbReference>
<dbReference type="InterPro" id="IPR000086">
    <property type="entry name" value="NUDIX_hydrolase_dom"/>
</dbReference>
<comment type="caution">
    <text evidence="3">The sequence shown here is derived from an EMBL/GenBank/DDBJ whole genome shotgun (WGS) entry which is preliminary data.</text>
</comment>
<keyword evidence="1" id="KW-0378">Hydrolase</keyword>
<dbReference type="RefSeq" id="WP_071719161.1">
    <property type="nucleotide sequence ID" value="NZ_CBCSHB010000014.1"/>
</dbReference>
<protein>
    <submittedName>
        <fullName evidence="3">DNA mismatch repair protein MutT</fullName>
    </submittedName>
</protein>
<gene>
    <name evidence="3" type="ORF">BAU28_00665</name>
</gene>
<dbReference type="Gene3D" id="3.90.79.10">
    <property type="entry name" value="Nucleoside Triphosphate Pyrophosphohydrolase"/>
    <property type="match status" value="1"/>
</dbReference>
<proteinExistence type="predicted"/>
<reference evidence="3 4" key="1">
    <citation type="submission" date="2016-06" db="EMBL/GenBank/DDBJ databases">
        <title>First insights into the genetic diversity and population structure of in the Bacillus cereus group bacteria from diverse marine environments.</title>
        <authorList>
            <person name="Liu Y."/>
            <person name="Lai Q."/>
            <person name="Shao Z."/>
        </authorList>
    </citation>
    <scope>NUCLEOTIDE SEQUENCE [LARGE SCALE GENOMIC DNA]</scope>
    <source>
        <strain evidence="3 4">NH24A2</strain>
    </source>
</reference>
<dbReference type="AlphaFoldDB" id="A0A1J9UGH8"/>
<name>A0A1J9UGH8_9BACI</name>
<dbReference type="PROSITE" id="PS51462">
    <property type="entry name" value="NUDIX"/>
    <property type="match status" value="1"/>
</dbReference>
<dbReference type="GO" id="GO:0006167">
    <property type="term" value="P:AMP biosynthetic process"/>
    <property type="evidence" value="ECO:0007669"/>
    <property type="project" value="TreeGrafter"/>
</dbReference>
<organism evidence="3 4">
    <name type="scientific">Bacillus paramycoides</name>
    <dbReference type="NCBI Taxonomy" id="2026194"/>
    <lineage>
        <taxon>Bacteria</taxon>
        <taxon>Bacillati</taxon>
        <taxon>Bacillota</taxon>
        <taxon>Bacilli</taxon>
        <taxon>Bacillales</taxon>
        <taxon>Bacillaceae</taxon>
        <taxon>Bacillus</taxon>
        <taxon>Bacillus cereus group</taxon>
    </lineage>
</organism>
<dbReference type="GeneID" id="87592937"/>
<sequence length="149" mass="17548">MISKLTFGYKKPTVQYVLRPSCYAVIFKEVCSKVAIIKNRNRFFLPGGGMEGTETKEACLHRELLEELGWGIEIDHYIGNAARYFYAEKEDTYYLNDGYFYIGQKIYEVETHEEDHILQWMSPLLAIEHLIHDHQKWAVEQALLLRNKK</sequence>
<evidence type="ECO:0000259" key="2">
    <source>
        <dbReference type="PROSITE" id="PS51462"/>
    </source>
</evidence>
<dbReference type="EMBL" id="MAOI01000079">
    <property type="protein sequence ID" value="OJD77782.1"/>
    <property type="molecule type" value="Genomic_DNA"/>
</dbReference>
<dbReference type="GO" id="GO:0004081">
    <property type="term" value="F:bis(5'-nucleosyl)-tetraphosphatase (asymmetrical) activity"/>
    <property type="evidence" value="ECO:0007669"/>
    <property type="project" value="TreeGrafter"/>
</dbReference>
<dbReference type="SUPFAM" id="SSF55811">
    <property type="entry name" value="Nudix"/>
    <property type="match status" value="1"/>
</dbReference>
<evidence type="ECO:0000313" key="4">
    <source>
        <dbReference type="Proteomes" id="UP000182788"/>
    </source>
</evidence>
<dbReference type="Pfam" id="PF00293">
    <property type="entry name" value="NUDIX"/>
    <property type="match status" value="1"/>
</dbReference>
<accession>A0A1J9UGH8</accession>
<evidence type="ECO:0000256" key="1">
    <source>
        <dbReference type="ARBA" id="ARBA00022801"/>
    </source>
</evidence>
<dbReference type="InterPro" id="IPR020084">
    <property type="entry name" value="NUDIX_hydrolase_CS"/>
</dbReference>